<feature type="region of interest" description="Disordered" evidence="1">
    <location>
        <begin position="117"/>
        <end position="192"/>
    </location>
</feature>
<dbReference type="Proteomes" id="UP001107558">
    <property type="component" value="Chromosome 3"/>
</dbReference>
<dbReference type="OrthoDB" id="7701360at2759"/>
<keyword evidence="4" id="KW-1185">Reference proteome</keyword>
<accession>A0A9J6BTB5</accession>
<dbReference type="EMBL" id="JADBJN010000003">
    <property type="protein sequence ID" value="KAG5673129.1"/>
    <property type="molecule type" value="Genomic_DNA"/>
</dbReference>
<name>A0A9J6BTB5_POLVA</name>
<dbReference type="AlphaFoldDB" id="A0A9J6BTB5"/>
<feature type="chain" id="PRO_5039925197" evidence="2">
    <location>
        <begin position="22"/>
        <end position="460"/>
    </location>
</feature>
<evidence type="ECO:0000313" key="4">
    <source>
        <dbReference type="Proteomes" id="UP001107558"/>
    </source>
</evidence>
<keyword evidence="2" id="KW-0732">Signal</keyword>
<feature type="signal peptide" evidence="2">
    <location>
        <begin position="1"/>
        <end position="21"/>
    </location>
</feature>
<feature type="compositionally biased region" description="Polar residues" evidence="1">
    <location>
        <begin position="267"/>
        <end position="284"/>
    </location>
</feature>
<gene>
    <name evidence="3" type="ORF">PVAND_003202</name>
</gene>
<feature type="compositionally biased region" description="Polar residues" evidence="1">
    <location>
        <begin position="159"/>
        <end position="175"/>
    </location>
</feature>
<feature type="compositionally biased region" description="Polar residues" evidence="1">
    <location>
        <begin position="86"/>
        <end position="97"/>
    </location>
</feature>
<protein>
    <submittedName>
        <fullName evidence="3">Uncharacterized protein</fullName>
    </submittedName>
</protein>
<sequence length="460" mass="51725">MPLMLVAICCLFGFFVSCTQAQHVLIHRSPLQQQQFVQPNVEYSRWSPIDLIDYSLDAKINKVRSIQSSPLEIQSVPRGSNRRNFETNGSENNKQQAVTASTFRPAYKRRTFTTSTTAASPTTVKNEGNVNRFKNYRKNSTDNRPSTTSRRPFTPRTTLNSAVSSTSEIPQTTKPSPLKKLPLTRGNFRPKEKTIDANGAAVAAKDDEDNYPEHFKQLLLKNKEVNTQQNDKNVLKKPQKQFKPTERLPTTRPIYPTRQNRFTAKITSTSTTEASVTPKQQQPLATAVTPKRPLRTRPRPTEKTRANIGSTLQEPPTAKTTVIYATRSPLRQSVNDQEIINTPTDEFKQIDPPIREYFPRTSAIGSSALKYSSRFRNTDITGKNSNKVPSYQPTIPSITTTPGAFNEDGWVGYSITHNNDFGSGVDAKHFHSLQTPPWHSSAIQPQWTFNGNGDSYSISY</sequence>
<proteinExistence type="predicted"/>
<reference evidence="3" key="1">
    <citation type="submission" date="2021-03" db="EMBL/GenBank/DDBJ databases">
        <title>Chromosome level genome of the anhydrobiotic midge Polypedilum vanderplanki.</title>
        <authorList>
            <person name="Yoshida Y."/>
            <person name="Kikawada T."/>
            <person name="Gusev O."/>
        </authorList>
    </citation>
    <scope>NUCLEOTIDE SEQUENCE</scope>
    <source>
        <strain evidence="3">NIAS01</strain>
        <tissue evidence="3">Whole body or cell culture</tissue>
    </source>
</reference>
<evidence type="ECO:0000256" key="2">
    <source>
        <dbReference type="SAM" id="SignalP"/>
    </source>
</evidence>
<evidence type="ECO:0000256" key="1">
    <source>
        <dbReference type="SAM" id="MobiDB-lite"/>
    </source>
</evidence>
<feature type="region of interest" description="Disordered" evidence="1">
    <location>
        <begin position="267"/>
        <end position="302"/>
    </location>
</feature>
<feature type="region of interest" description="Disordered" evidence="1">
    <location>
        <begin position="75"/>
        <end position="97"/>
    </location>
</feature>
<evidence type="ECO:0000313" key="3">
    <source>
        <dbReference type="EMBL" id="KAG5673129.1"/>
    </source>
</evidence>
<feature type="compositionally biased region" description="Low complexity" evidence="1">
    <location>
        <begin position="144"/>
        <end position="158"/>
    </location>
</feature>
<organism evidence="3 4">
    <name type="scientific">Polypedilum vanderplanki</name>
    <name type="common">Sleeping chironomid midge</name>
    <dbReference type="NCBI Taxonomy" id="319348"/>
    <lineage>
        <taxon>Eukaryota</taxon>
        <taxon>Metazoa</taxon>
        <taxon>Ecdysozoa</taxon>
        <taxon>Arthropoda</taxon>
        <taxon>Hexapoda</taxon>
        <taxon>Insecta</taxon>
        <taxon>Pterygota</taxon>
        <taxon>Neoptera</taxon>
        <taxon>Endopterygota</taxon>
        <taxon>Diptera</taxon>
        <taxon>Nematocera</taxon>
        <taxon>Chironomoidea</taxon>
        <taxon>Chironomidae</taxon>
        <taxon>Chironominae</taxon>
        <taxon>Polypedilum</taxon>
        <taxon>Polypedilum</taxon>
    </lineage>
</organism>
<comment type="caution">
    <text evidence="3">The sequence shown here is derived from an EMBL/GenBank/DDBJ whole genome shotgun (WGS) entry which is preliminary data.</text>
</comment>